<dbReference type="GO" id="GO:0005886">
    <property type="term" value="C:plasma membrane"/>
    <property type="evidence" value="ECO:0007669"/>
    <property type="project" value="UniProtKB-SubCell"/>
</dbReference>
<evidence type="ECO:0000256" key="4">
    <source>
        <dbReference type="ARBA" id="ARBA00022692"/>
    </source>
</evidence>
<evidence type="ECO:0000256" key="2">
    <source>
        <dbReference type="ARBA" id="ARBA00022475"/>
    </source>
</evidence>
<dbReference type="GeneID" id="114426891"/>
<gene>
    <name evidence="16" type="primary">LOC114426891</name>
</gene>
<dbReference type="Pfam" id="PF13853">
    <property type="entry name" value="7tm_4"/>
    <property type="match status" value="1"/>
</dbReference>
<dbReference type="InterPro" id="IPR000725">
    <property type="entry name" value="Olfact_rcpt"/>
</dbReference>
<dbReference type="InterPro" id="IPR000276">
    <property type="entry name" value="GPCR_Rhodpsn"/>
</dbReference>
<keyword evidence="10" id="KW-0675">Receptor</keyword>
<protein>
    <submittedName>
        <fullName evidence="16">Olfactory receptor 6K3-like</fullName>
    </submittedName>
</protein>
<keyword evidence="11" id="KW-0325">Glycoprotein</keyword>
<dbReference type="PRINTS" id="PR00237">
    <property type="entry name" value="GPCRRHODOPSN"/>
</dbReference>
<evidence type="ECO:0000313" key="16">
    <source>
        <dbReference type="RefSeq" id="XP_028250374.1"/>
    </source>
</evidence>
<evidence type="ECO:0000259" key="14">
    <source>
        <dbReference type="PROSITE" id="PS50262"/>
    </source>
</evidence>
<evidence type="ECO:0000256" key="11">
    <source>
        <dbReference type="ARBA" id="ARBA00023180"/>
    </source>
</evidence>
<dbReference type="PANTHER" id="PTHR26451">
    <property type="entry name" value="G_PROTEIN_RECEP_F1_2 DOMAIN-CONTAINING PROTEIN"/>
    <property type="match status" value="1"/>
</dbReference>
<dbReference type="InterPro" id="IPR052921">
    <property type="entry name" value="GPCR1_Superfamily_Member"/>
</dbReference>
<evidence type="ECO:0000256" key="12">
    <source>
        <dbReference type="ARBA" id="ARBA00023224"/>
    </source>
</evidence>
<feature type="transmembrane region" description="Helical" evidence="13">
    <location>
        <begin position="59"/>
        <end position="82"/>
    </location>
</feature>
<dbReference type="PANTHER" id="PTHR26451:SF847">
    <property type="entry name" value="ODORANT RECEPTOR-RELATED"/>
    <property type="match status" value="1"/>
</dbReference>
<dbReference type="PROSITE" id="PS50262">
    <property type="entry name" value="G_PROTEIN_RECEP_F1_2"/>
    <property type="match status" value="1"/>
</dbReference>
<evidence type="ECO:0000256" key="6">
    <source>
        <dbReference type="ARBA" id="ARBA00022989"/>
    </source>
</evidence>
<dbReference type="InterPro" id="IPR017452">
    <property type="entry name" value="GPCR_Rhodpsn_7TM"/>
</dbReference>
<keyword evidence="5" id="KW-0552">Olfaction</keyword>
<organism evidence="15 16">
    <name type="scientific">Parambassis ranga</name>
    <name type="common">Indian glassy fish</name>
    <dbReference type="NCBI Taxonomy" id="210632"/>
    <lineage>
        <taxon>Eukaryota</taxon>
        <taxon>Metazoa</taxon>
        <taxon>Chordata</taxon>
        <taxon>Craniata</taxon>
        <taxon>Vertebrata</taxon>
        <taxon>Euteleostomi</taxon>
        <taxon>Actinopterygii</taxon>
        <taxon>Neopterygii</taxon>
        <taxon>Teleostei</taxon>
        <taxon>Neoteleostei</taxon>
        <taxon>Acanthomorphata</taxon>
        <taxon>Ovalentaria</taxon>
        <taxon>Ambassidae</taxon>
        <taxon>Parambassis</taxon>
    </lineage>
</organism>
<keyword evidence="6 13" id="KW-1133">Transmembrane helix</keyword>
<keyword evidence="9" id="KW-1015">Disulfide bond</keyword>
<dbReference type="SUPFAM" id="SSF81321">
    <property type="entry name" value="Family A G protein-coupled receptor-like"/>
    <property type="match status" value="1"/>
</dbReference>
<dbReference type="Proteomes" id="UP000515145">
    <property type="component" value="Chromosome 21"/>
</dbReference>
<comment type="subcellular location">
    <subcellularLocation>
        <location evidence="1">Cell membrane</location>
        <topology evidence="1">Multi-pass membrane protein</topology>
    </subcellularLocation>
</comment>
<evidence type="ECO:0000256" key="9">
    <source>
        <dbReference type="ARBA" id="ARBA00023157"/>
    </source>
</evidence>
<evidence type="ECO:0000256" key="7">
    <source>
        <dbReference type="ARBA" id="ARBA00023040"/>
    </source>
</evidence>
<dbReference type="OrthoDB" id="6147321at2759"/>
<dbReference type="FunFam" id="1.20.1070.10:FF:000024">
    <property type="entry name" value="Olfactory receptor"/>
    <property type="match status" value="1"/>
</dbReference>
<dbReference type="PRINTS" id="PR00245">
    <property type="entry name" value="OLFACTORYR"/>
</dbReference>
<dbReference type="RefSeq" id="XP_028250374.1">
    <property type="nucleotide sequence ID" value="XM_028394573.1"/>
</dbReference>
<dbReference type="InParanoid" id="A0A6P7HP43"/>
<evidence type="ECO:0000256" key="5">
    <source>
        <dbReference type="ARBA" id="ARBA00022725"/>
    </source>
</evidence>
<dbReference type="AlphaFoldDB" id="A0A6P7HP43"/>
<evidence type="ECO:0000256" key="13">
    <source>
        <dbReference type="SAM" id="Phobius"/>
    </source>
</evidence>
<dbReference type="GO" id="GO:0005549">
    <property type="term" value="F:odorant binding"/>
    <property type="evidence" value="ECO:0007669"/>
    <property type="project" value="TreeGrafter"/>
</dbReference>
<sequence length="321" mass="36932">MQNNASLTSASFQFTLFTDYGPFRYLFFILCLLIYITIIFINVVVSMTICFVKSLHQPMYIFICCLCLNSLWGSAGFFPRFLMDIMSDRNFISRVSCFSQMYVIHTYVTHELTLLTVMAYDRYVAICHPLHYHSKMTFRMVVHLLTFAVVYPAFVVGTCLYLSSLLPLCGNKLHRIFCSNWSVVQLSCMDTTVNNIVGRLFIVSTILTPLFFVLYTYLRILVVCRRSSTEHRGKALQTCLPHIVTFVTYSFSLFCELSLSRLQADEINTVLIVVLSLEFLIIPPINNPLVYGLNLPQIRRAIFGVIWIHKQSKHTGTAIKH</sequence>
<keyword evidence="15" id="KW-1185">Reference proteome</keyword>
<keyword evidence="8 13" id="KW-0472">Membrane</keyword>
<feature type="transmembrane region" description="Helical" evidence="13">
    <location>
        <begin position="196"/>
        <end position="218"/>
    </location>
</feature>
<evidence type="ECO:0000256" key="10">
    <source>
        <dbReference type="ARBA" id="ARBA00023170"/>
    </source>
</evidence>
<keyword evidence="12" id="KW-0807">Transducer</keyword>
<dbReference type="GO" id="GO:0004984">
    <property type="term" value="F:olfactory receptor activity"/>
    <property type="evidence" value="ECO:0007669"/>
    <property type="project" value="InterPro"/>
</dbReference>
<feature type="transmembrane region" description="Helical" evidence="13">
    <location>
        <begin position="102"/>
        <end position="120"/>
    </location>
</feature>
<reference evidence="16" key="1">
    <citation type="submission" date="2025-08" db="UniProtKB">
        <authorList>
            <consortium name="RefSeq"/>
        </authorList>
    </citation>
    <scope>IDENTIFICATION</scope>
</reference>
<dbReference type="GO" id="GO:0004930">
    <property type="term" value="F:G protein-coupled receptor activity"/>
    <property type="evidence" value="ECO:0007669"/>
    <property type="project" value="UniProtKB-KW"/>
</dbReference>
<evidence type="ECO:0000256" key="8">
    <source>
        <dbReference type="ARBA" id="ARBA00023136"/>
    </source>
</evidence>
<evidence type="ECO:0000313" key="15">
    <source>
        <dbReference type="Proteomes" id="UP000515145"/>
    </source>
</evidence>
<feature type="domain" description="G-protein coupled receptors family 1 profile" evidence="14">
    <location>
        <begin position="41"/>
        <end position="291"/>
    </location>
</feature>
<feature type="transmembrane region" description="Helical" evidence="13">
    <location>
        <begin position="239"/>
        <end position="259"/>
    </location>
</feature>
<keyword evidence="3" id="KW-0716">Sensory transduction</keyword>
<keyword evidence="4 13" id="KW-0812">Transmembrane</keyword>
<name>A0A6P7HP43_9TELE</name>
<keyword evidence="2" id="KW-1003">Cell membrane</keyword>
<accession>A0A6P7HP43</accession>
<feature type="transmembrane region" description="Helical" evidence="13">
    <location>
        <begin position="141"/>
        <end position="163"/>
    </location>
</feature>
<evidence type="ECO:0000256" key="3">
    <source>
        <dbReference type="ARBA" id="ARBA00022606"/>
    </source>
</evidence>
<feature type="transmembrane region" description="Helical" evidence="13">
    <location>
        <begin position="25"/>
        <end position="52"/>
    </location>
</feature>
<dbReference type="Gene3D" id="1.20.1070.10">
    <property type="entry name" value="Rhodopsin 7-helix transmembrane proteins"/>
    <property type="match status" value="1"/>
</dbReference>
<evidence type="ECO:0000256" key="1">
    <source>
        <dbReference type="ARBA" id="ARBA00004651"/>
    </source>
</evidence>
<feature type="transmembrane region" description="Helical" evidence="13">
    <location>
        <begin position="271"/>
        <end position="293"/>
    </location>
</feature>
<keyword evidence="7" id="KW-0297">G-protein coupled receptor</keyword>
<proteinExistence type="predicted"/>